<organism evidence="4 5">
    <name type="scientific">Isoptericola sediminis</name>
    <dbReference type="NCBI Taxonomy" id="2733572"/>
    <lineage>
        <taxon>Bacteria</taxon>
        <taxon>Bacillati</taxon>
        <taxon>Actinomycetota</taxon>
        <taxon>Actinomycetes</taxon>
        <taxon>Micrococcales</taxon>
        <taxon>Promicromonosporaceae</taxon>
        <taxon>Isoptericola</taxon>
    </lineage>
</organism>
<feature type="compositionally biased region" description="Pro residues" evidence="1">
    <location>
        <begin position="59"/>
        <end position="73"/>
    </location>
</feature>
<feature type="chain" id="PRO_5039150342" description="PepSY domain-containing protein" evidence="2">
    <location>
        <begin position="40"/>
        <end position="224"/>
    </location>
</feature>
<dbReference type="Proteomes" id="UP000557204">
    <property type="component" value="Unassembled WGS sequence"/>
</dbReference>
<proteinExistence type="predicted"/>
<sequence length="224" mass="23182">MPPNPAPRIPAARRRVPATAVAVAAALTLAACSSEQAPAPDGAAPAASTPTTSAASPAPSSPPAEPSADPTPTPSVTAMPTEPDRPTFDARTERALQTIAAMETSFGAGAFTIEVNDDGTEWKMELAQGDDRLKVKAEADTTGVAPTDTKRDDLDGDDRAALSSARVSLSQAIVRVVETSGGVLDEAELEEDDGTALWKVSVRLGDDDVDYRVDVSTGAVWRDD</sequence>
<feature type="signal peptide" evidence="2">
    <location>
        <begin position="1"/>
        <end position="39"/>
    </location>
</feature>
<evidence type="ECO:0000256" key="2">
    <source>
        <dbReference type="SAM" id="SignalP"/>
    </source>
</evidence>
<reference evidence="4 5" key="1">
    <citation type="submission" date="2020-05" db="EMBL/GenBank/DDBJ databases">
        <title>Genome sequence of Isoptericola sp. JC619 isolated from Chilika lagoon, India.</title>
        <authorList>
            <person name="Kumar D."/>
            <person name="Appam K."/>
            <person name="Gandham S."/>
            <person name="Uppada J."/>
            <person name="Sasikala C."/>
            <person name="Venkata Ramana C."/>
        </authorList>
    </citation>
    <scope>NUCLEOTIDE SEQUENCE [LARGE SCALE GENOMIC DNA]</scope>
    <source>
        <strain evidence="4 5">JC619</strain>
    </source>
</reference>
<evidence type="ECO:0000259" key="3">
    <source>
        <dbReference type="Pfam" id="PF03413"/>
    </source>
</evidence>
<feature type="compositionally biased region" description="Basic and acidic residues" evidence="1">
    <location>
        <begin position="82"/>
        <end position="92"/>
    </location>
</feature>
<accession>A0A849K2R4</accession>
<dbReference type="InterPro" id="IPR025711">
    <property type="entry name" value="PepSY"/>
</dbReference>
<comment type="caution">
    <text evidence="4">The sequence shown here is derived from an EMBL/GenBank/DDBJ whole genome shotgun (WGS) entry which is preliminary data.</text>
</comment>
<keyword evidence="2" id="KW-0732">Signal</keyword>
<dbReference type="Gene3D" id="3.10.450.40">
    <property type="match status" value="1"/>
</dbReference>
<protein>
    <recommendedName>
        <fullName evidence="3">PepSY domain-containing protein</fullName>
    </recommendedName>
</protein>
<dbReference type="Pfam" id="PF03413">
    <property type="entry name" value="PepSY"/>
    <property type="match status" value="1"/>
</dbReference>
<dbReference type="InterPro" id="IPR006311">
    <property type="entry name" value="TAT_signal"/>
</dbReference>
<evidence type="ECO:0000313" key="4">
    <source>
        <dbReference type="EMBL" id="NNU26590.1"/>
    </source>
</evidence>
<dbReference type="RefSeq" id="WP_171246108.1">
    <property type="nucleotide sequence ID" value="NZ_JABFAJ010000006.1"/>
</dbReference>
<evidence type="ECO:0000256" key="1">
    <source>
        <dbReference type="SAM" id="MobiDB-lite"/>
    </source>
</evidence>
<evidence type="ECO:0000313" key="5">
    <source>
        <dbReference type="Proteomes" id="UP000557204"/>
    </source>
</evidence>
<feature type="compositionally biased region" description="Low complexity" evidence="1">
    <location>
        <begin position="35"/>
        <end position="58"/>
    </location>
</feature>
<feature type="region of interest" description="Disordered" evidence="1">
    <location>
        <begin position="35"/>
        <end position="92"/>
    </location>
</feature>
<gene>
    <name evidence="4" type="ORF">HLI28_03415</name>
</gene>
<name>A0A849K2R4_9MICO</name>
<dbReference type="PROSITE" id="PS51318">
    <property type="entry name" value="TAT"/>
    <property type="match status" value="1"/>
</dbReference>
<dbReference type="EMBL" id="JABFAJ010000006">
    <property type="protein sequence ID" value="NNU26590.1"/>
    <property type="molecule type" value="Genomic_DNA"/>
</dbReference>
<feature type="domain" description="PepSY" evidence="3">
    <location>
        <begin position="167"/>
        <end position="220"/>
    </location>
</feature>
<keyword evidence="5" id="KW-1185">Reference proteome</keyword>
<dbReference type="AlphaFoldDB" id="A0A849K2R4"/>